<feature type="domain" description="EGF-like" evidence="5">
    <location>
        <begin position="4111"/>
        <end position="4149"/>
    </location>
</feature>
<feature type="domain" description="EGF-like" evidence="5">
    <location>
        <begin position="3328"/>
        <end position="3365"/>
    </location>
</feature>
<feature type="domain" description="EGF-like" evidence="5">
    <location>
        <begin position="905"/>
        <end position="939"/>
    </location>
</feature>
<feature type="domain" description="EGF-like" evidence="5">
    <location>
        <begin position="5940"/>
        <end position="5979"/>
    </location>
</feature>
<feature type="transmembrane region" description="Helical" evidence="4">
    <location>
        <begin position="6725"/>
        <end position="6750"/>
    </location>
</feature>
<evidence type="ECO:0000313" key="8">
    <source>
        <dbReference type="Proteomes" id="UP000729913"/>
    </source>
</evidence>
<dbReference type="SMART" id="SM00179">
    <property type="entry name" value="EGF_CA"/>
    <property type="match status" value="16"/>
</dbReference>
<feature type="domain" description="EGF-like" evidence="5">
    <location>
        <begin position="1795"/>
        <end position="1833"/>
    </location>
</feature>
<feature type="domain" description="EGF-like" evidence="5">
    <location>
        <begin position="2530"/>
        <end position="2568"/>
    </location>
</feature>
<feature type="disulfide bond" evidence="2">
    <location>
        <begin position="696"/>
        <end position="706"/>
    </location>
</feature>
<dbReference type="InterPro" id="IPR003645">
    <property type="entry name" value="Fol_N"/>
</dbReference>
<feature type="disulfide bond" evidence="2">
    <location>
        <begin position="175"/>
        <end position="185"/>
    </location>
</feature>
<dbReference type="GO" id="GO:0005509">
    <property type="term" value="F:calcium ion binding"/>
    <property type="evidence" value="ECO:0007669"/>
    <property type="project" value="InterPro"/>
</dbReference>
<reference evidence="7" key="2">
    <citation type="submission" date="2021-04" db="EMBL/GenBank/DDBJ databases">
        <title>Genome-wide patterns of bracovirus chromosomal integration into multiple host tissues during parasitism.</title>
        <authorList>
            <person name="Chebbi M.A.C."/>
        </authorList>
    </citation>
    <scope>NUCLEOTIDE SEQUENCE</scope>
    <source>
        <tissue evidence="7">Whole body</tissue>
    </source>
</reference>
<feature type="domain" description="EGF-like" evidence="5">
    <location>
        <begin position="6"/>
        <end position="44"/>
    </location>
</feature>
<feature type="disulfide bond" evidence="2">
    <location>
        <begin position="3748"/>
        <end position="3758"/>
    </location>
</feature>
<feature type="domain" description="EGF-like" evidence="5">
    <location>
        <begin position="739"/>
        <end position="778"/>
    </location>
</feature>
<feature type="domain" description="EGF-like" evidence="5">
    <location>
        <begin position="172"/>
        <end position="209"/>
    </location>
</feature>
<feature type="domain" description="EGF-like" evidence="5">
    <location>
        <begin position="846"/>
        <end position="884"/>
    </location>
</feature>
<feature type="disulfide bond" evidence="2">
    <location>
        <begin position="2592"/>
        <end position="2602"/>
    </location>
</feature>
<feature type="domain" description="EGF-like" evidence="5">
    <location>
        <begin position="3480"/>
        <end position="3518"/>
    </location>
</feature>
<dbReference type="SMART" id="SM00286">
    <property type="entry name" value="PTI"/>
    <property type="match status" value="19"/>
</dbReference>
<feature type="domain" description="EGF-like" evidence="5">
    <location>
        <begin position="2910"/>
        <end position="2947"/>
    </location>
</feature>
<feature type="domain" description="EGF-like" evidence="5">
    <location>
        <begin position="3539"/>
        <end position="3576"/>
    </location>
</feature>
<feature type="domain" description="EGF-like" evidence="5">
    <location>
        <begin position="1264"/>
        <end position="1302"/>
    </location>
</feature>
<dbReference type="PANTHER" id="PTHR22963:SF39">
    <property type="entry name" value="DUMPY"/>
    <property type="match status" value="1"/>
</dbReference>
<feature type="disulfide bond" evidence="2">
    <location>
        <begin position="3331"/>
        <end position="3341"/>
    </location>
</feature>
<evidence type="ECO:0000256" key="2">
    <source>
        <dbReference type="PROSITE-ProRule" id="PRU00076"/>
    </source>
</evidence>
<feature type="domain" description="EGF-like" evidence="5">
    <location>
        <begin position="4317"/>
        <end position="4355"/>
    </location>
</feature>
<feature type="domain" description="EGF-like" evidence="5">
    <location>
        <begin position="1371"/>
        <end position="1410"/>
    </location>
</feature>
<dbReference type="PANTHER" id="PTHR22963">
    <property type="entry name" value="ENDOGLIN-RELATED"/>
    <property type="match status" value="1"/>
</dbReference>
<accession>A0A8J5V1U2</accession>
<feature type="domain" description="EGF-like" evidence="5">
    <location>
        <begin position="2851"/>
        <end position="2889"/>
    </location>
</feature>
<feature type="domain" description="EGF-like" evidence="5">
    <location>
        <begin position="2637"/>
        <end position="2676"/>
    </location>
</feature>
<dbReference type="Pfam" id="PF21164">
    <property type="entry name" value="Dumpy_DPY"/>
    <property type="match status" value="49"/>
</dbReference>
<feature type="domain" description="EGF-like" evidence="5">
    <location>
        <begin position="3268"/>
        <end position="3307"/>
    </location>
</feature>
<organism evidence="7 8">
    <name type="scientific">Cotesia typhae</name>
    <dbReference type="NCBI Taxonomy" id="2053667"/>
    <lineage>
        <taxon>Eukaryota</taxon>
        <taxon>Metazoa</taxon>
        <taxon>Ecdysozoa</taxon>
        <taxon>Arthropoda</taxon>
        <taxon>Hexapoda</taxon>
        <taxon>Insecta</taxon>
        <taxon>Pterygota</taxon>
        <taxon>Neoptera</taxon>
        <taxon>Endopterygota</taxon>
        <taxon>Hymenoptera</taxon>
        <taxon>Apocrita</taxon>
        <taxon>Ichneumonoidea</taxon>
        <taxon>Braconidae</taxon>
        <taxon>Microgastrinae</taxon>
        <taxon>Cotesia</taxon>
    </lineage>
</organism>
<feature type="domain" description="EGF-like" evidence="5">
    <location>
        <begin position="1589"/>
        <end position="1627"/>
    </location>
</feature>
<keyword evidence="2" id="KW-0245">EGF-like domain</keyword>
<feature type="disulfide bond" evidence="2">
    <location>
        <begin position="3437"/>
        <end position="3447"/>
    </location>
</feature>
<feature type="domain" description="EGF-like" evidence="5">
    <location>
        <begin position="4633"/>
        <end position="4669"/>
    </location>
</feature>
<dbReference type="PROSITE" id="PS01186">
    <property type="entry name" value="EGF_2"/>
    <property type="match status" value="42"/>
</dbReference>
<sequence length="6787" mass="721727">DTPPEPVDPCQPSPCGPNSECNVRGNSPACSCAQNYIGQPPNCRPECTINPECPSNLACIQQKCRDPCAGLCGISATCSVVNHHAVCACSEGFTGDPFSNCIPAPKEPPKEMRRPCSPSPCGTNAVCREQNGIGSCSCLPDYIGDPYEGCRPECVINSDCPTNFACIRTKCRDPCPGTCGPNAQCQTINHLASCTCSTGYSGDPFRYCSPAPLITQPAITELCSPSPCGPNSQCRVINNQAVCSCLPEYIGSPPGCRPECTVSTECPRNRACINRKCDNPCPKPCGRNTDCIVMNHSPICTCRNGFTGDPFTSCFAAPPPSPVETQNPCVPSPCGPNSICRDSNGPSCSCLPSFIGSPPNCRPECTINADCPVNQACMRSKCRDPCPGSCGIQAQCEVVNHTPICTCPQGFTGDPFSSCIIQPPMDELPQDPCNPSPCGANTRCQQGVCTCLPEYIGDPYFGCRPECVLNNDCPQNQACTRNKCKDPCPGTCGQNAVCNVYNHVPMCTCPSGMAGNAFVICSLVTVPQVTDPCNPSPCGPNSKCRQSNGHATCTCIPGFIGSPPSCRPECAISSECPLTEACSNQKCRNPCQGACGLQATCNVINHNPICSCPSSMTGDPFVQCQMTPEEPVKPINPCQPSPCGPNTECRVINDSPSCSCLPEFTGTPPNCRPECISNSECSNNLACIRQKCKDPCPGSCGPGAECRVVSHTPMCVCTTGFTGDPFTQCTPAQFDQPVVTNPCSPSPCGSNAECRVQQNAGSCSCFPGYIGNPYEGCRPECVLNSDCSANLACISSKCRDPCPGTCGQNAVCQVVNHLPTCSCIDRYTGDPFRFCNFISPTEVENKGSACRLSPCGPYSQCRESNGQPVCSCLPGYNGSPPGCRPECTTSSDCALNRACVSLKCVDPCPEPCGRQSTCRVVNHSPICSCNLGFTGDAFTICFPIPQSTEIERPRDPCFPSPCGPNSQCRNANGSPACSCSTGYSGSPPNCRPECVINSECPSDRACMSEKCRDPCPGSCGQNAVCSVYNHVPVCSCIESYTGDPFTGCFYQQPTAPTVTDPCNPSPCGSNAQCNNGFCSCLPNYFGDANSGCRPECVLNNDCPQDRACVRNKCIDPCPGTCGQNAQCTVFNHIPMCTCLAGMAGNALVSCQAVQAPPETRPCSPSPCGPNSICRPVNGQSVCTCAPEYLGSPPTCRPQCLVSSDCPRNEACTNQRCRDPCPGTCGLEARCEVINHNPICSCREGFTGDPFTRCTFIQNTPTSPPENPCQPSPCGMNAECRVINDSPSCSCLPEFIGSPPNCRPECISNPECPSNKACVNRKCRDPCPGSCGINTECRVVSHTPMCVCLAGQTGDPFTGCQPVSSPQPPVNLESPCIPSPCGANAVCKESNGAGSCSCLADYIGNPYEGCRPECVIDSDCPSYQSCSRSKCRNPCPGACGQNADCIPINHSPSCTCRPAFTGDPFTYCTPLSTNPIDSDRPREPCNPSPCGPNSQCRVNNGQPVCTCLPNYIGSPPGCRPECVASSECPSQLACINQKCENPCPAPCGLNTKCVVVNHSPICSCMSGYSGDPFTRCTLIPPPTEPNDQVPRDPCAPSPCGSFSYCRNIGGSPACTCREGYVGQPPNCRPECSINSECPSNEACINEKCRDPCLGSCGFNAMCSVSNHIPICTCPEGFTGDPFTTCNVQPVNQPIEPLDKCNPSPCGSNAQCNDGQCTCLPEFQGNPYTGCRPECVLNTDCPRDRACWRNKCRDPCPGTCATNANCAVINHVPMCSCPSGMTGNAFSQCLPIQATVPSNPCSPSPCGQNSECRVINGQAVCSCIRGYLGSPPTCRPECIVSTDCPPNEACFNQKCQDPCQGTCGVRATCQVINHNPICSCLPRFSGDPFVRCTPIPEDPPVPQNPCQPSPCGPNAQCQVINNSPSCSCLAEFTGSPPNCRPECVSNSECSSNLACINQKCKNPCIGSCGADSDCHVISHTPMCVCRSGFTGDPFTQCILQQTPPLTAPETPCTPSPCGPNAVCKEQNGAGSCSCLPEYTGNPYEGCRPECIVNSDCASNMACIRSKCRDPCPGTCGMNAECRVMYHLPQCSCFQGYTGDPFNYCSVLQDEQPPTDPCSPSPCGPNSQCRVINTQPVCTCLPEYIGSPPGCRPECTVSSECPTNRACVNRKCSDPCPGTCGFNTRCEIINHSPICSCQAGYTGDPFVNCFELMTPMAMPTQPTYVNPCVPSPCGPNSECRDLNSQASCACLSGFNGSPPNCRPECVINPDCSSNQACLQSKCRDPCPGSCGVSAVCSVVNHTPVCTCPEGFSGDPFTRCSPRPSAPPELVPPPCSRCGSNTQCINNQCMCLPEFQGDPYAGCRPECVLNPDCRRDQACIRSKCRDPCVGICGQNALCSVVNHVPVCTCPAQMSGNAFVSCSPVQTPQETDPCNPSPCGSNSQCRKINNQAVCSCISGYLGAPPNCRPECVISSDCTANMACSNQKCIDPCPGTCGIRAQCKVVNHNPICSCLADLTGDPFVMCVPIPQEPEAPKNPCQPSPCGPNAFCQVINNSPSCSCLPEFSGIPPNCRPECVSNGECSTNLACINQKCRDPCPGSCGANAECRVISHTPMCVCMAGFTGDPFTQCAIKQMDPIPDVHATPCIPSPCGSNAVCREQNGAGACSCLPDYIGNPYEGCRPECIVNSDCTADRTCIRSKCQNPCPGTCGQNAICQVVDHRPSCTCQPGYSGDPFRFCSVVQDPPVPELTRPCSPSPCGPNSQCRENNGQAICSCSPTFVGTPPYCRPECSVSSECALNRACINNKCVNPCPGICGVNAKCNVINHSPFCSCNAGLTGDPFVRCFEAPVAPENKPSSNPCVPSPCGPFSMCRDVGGVPSCSCEASYIGSPPNCRPECTINSECVSNLACLRYKCTDPCPGSCGINAQCSVINHTPICTCPEGFTGDPFTSCTFKQPVQDTVVTNPCDPSPCGANTRCRDGVCTCLPEYHGDPYYGCRPECVQNPDCPSNKACIRNKCADPCPGVCGANAECNVVQHIPMCSCPAGTTGNAFANCITAIEPTTTNPCNLSPCGPNSRCQQTNGQAVCSCVMGFIGHPPACRPECVSNSECPLNEACVNQKCRDPCPGSCGVSARCQVVNHNPICSCPSSFTGDPFIRCIPVQERPTETQNPCQPSPCGANAQCQVINDSPSCSCLPEFLDTPPNCRPECASNGECASHLACINRKCQDPCRGSCGQNAECFVINHTPTCSCMNGFTGDPFAQCNVMPPLQIEPSRNPCVQSPCGSNAVCREQNGAGACSCIQDYIGNPYQGCRPECTINTDCPANLACIRSKCQDPCPGTCGQNANCQVVSHLPSCTCNPGFTGNPFSYCNQLPPEIGPSNDDPCSPSPCGPNSRCQTNNGQAMCSCEAQFIGSPPNCRPECTISTECAASLACINQKCRDPCAGTCGINAQCRVINHSPICSCQPGTTGDPFFQCFQMTVSDTQPTDPCNPSPCGPNSLCRVIGDSPSCACLNNFIGSPPNCRPECSINPDCTSDKACMREKCRDPCPGSCGLSAQCSVVNHTPVCTCPEGFTGDPFTRCSPAPPPAPPVPEDPCNPSPCGSNAQCRNGQCSCLPEYQGDPYVGCRPECVVNEDCSRSQACINQKCRDPCAGVCGVNAECNVVNHLPMCSCPVHMSGNAFIQCSAIEDTPTQDPCYPSPCGPNSYCQTVNNLAVCTCVPGFLGTPPSCRPECVVSADCPRNRACNNQKCIDPCPGTCGLSAECLVINHNPVCSCPNGFTGDPFVRCSQTPKDPQPSVDPCQPSPCGPNAQCRVINNSPSCSCNQEFIGSPPNCRPECISNSECSSHLACINQKCKDPCPGSCGSNTNCATVSHTPMCSCVPGFTGDPFSQCNSIPATILPPTQQNPCVPSPCGANAICRENYNTASCSCTPDFFGNPYEGCRPECVVDSDCSADRACVRSKCTNPCPGTCGQNAMCQVINHLPTCSCLNGYIGDPFQYCRLAEQTPTEASDPCNPSPCGPNSQCRNLNNFARCSCLPNYVGSPPGCRPECVSSTECSSSLACINQKCSDPCPGVCGVDARCETRNHSPICSCRPGQTGDPFVKCFDIPQSTESVRPLSPCVPSPCGPFSMCQDNGGYPACSCLQNYIGSPPNCRPECSINTDCNRDQACIREKCQDPCPGSCGTRAQCSVVNHTPICTCPVSYTGDPFTSCNVQQSPPEPPAPNDPCDPSPCGANSLCRNGVCTCLPQYHGDPYFGCRPECVQNSDCQFNKACSNNKCVDPCPGICGRNAECNVVNHIPMCSCIANYEGDPFSLCQDIQRPTSNPCEPSPCGPNSVCKRFGDQVSCSCLPGFFGNPPSCRPECVVSSDCEQSRACINQRCQDPCPGSCGQSALCVTRNHNPICSCPQRYSGDPFVHCSLMKEPVEPVSNPCSPSPCGSNAQCTVSKNSPSCSCLPNFVGSPPNCRPECRVNSECPTQLACINQRCRDPCPGSCGINALCQVARHQPSCSCQQGFTGDPFTLCSLITTQPEPPVPAKPCNPSPCGANAFCRERYNTAVCECWPDYRGNPYEACHPECLVNTDCSNALACIRTKCQDPCPGTCGVGAVCTVSNHVPVCSCPLPTVGDAFTLCQTPPTNKVSDPCNPSPCGPNTICENVGQRVICKCLPGLQGEPSSLAGCHPECVLSSDCSGDKACENNRCVDPCARGVCGAGAVCRAINHSPVCSCPVPLMGNPFVECFAKEEPDPCNPSPCNINGECRVRNNIAFCVYPECVINSDCPRDRACFSLRCRDPCIGVCGVNSLCQTINHNPICSCPAGFTGDPQIQCKVTAIEVPKPECTRNSECTNDKTCWEQRCVDPCLLGSCGYNSRCQVLFHRAVCVCNEGTTGNSQQFCREIGCRSDHDCPVSQSCVNDECTDTCSLMQCGANAICRSDGYHKPQCVCLDGYQGDPNRHCERTECLQDPDCPNFLACKNNKCTDPCSGHCPATAQCQVINHRATCRCPPGFVGDAQKNCRRDPVELPECKTDADCPSKLACFSGSCKDPCRETQPCVTNAKCTVVDTLPVRTMICECAPNFIGDATVACAPVAHQVEEICRSNSECKSNMACINSHCVNPCTINPCSKSAECRVDNHQHICVCPAGTTGDPFVGCHSHTLTLPECTSNSDCSYNLACINQQCQNPCSGDRCGLNADCIAIGHHPTCHCPQGYAGDPENQCFQPECRVDNDCPYDKTCKKGFCTNPCNGNVMCGRRAECTVADHRAHCTCPQGTQGDARIVCISAICHYNEDCPDDQACDRLNRVCRPACDDETCAETATCIARNHQPKCVCAPGTTGNPYIECITELQAECRADSECPPLLACINTRCQDPCVLSDMCTSEQKCRVLNTSPLRTMICVCPPDTYTDANGKCQKIVWKDVQCHVDEECSNHEVCLHGNCVEACLTTRCGINAQCKSTSHSGVCVCAADFTGNPYIECSSKPRNPLPPPLPECYSNSECANDRQCINLKCVNPCVAGDPCGRNSLCHVDDHNPICKCPINYMGDPRIECIPPAIILGCLSNGECAGTEACVNGRCINPCNCGPNSNCVVANHYPSCVCHPGYSGNPQLGCTKLECETDKDCPYEEACHTGRCVNPCLLENECVINAECYGKNHRSACRCGPGYFGNPEVLCERAECTSNHECPQNLVCENKRCVDPCVDRSPCASNAICFVRTHTPSCRCPESFPVGDPFSYCERRLPIGVEEPECRKDVDCPSKLACIKETCVDPCHFIRPCLENARCGVLDTVPVRTMVCTCPDGWVTDPDGVCRQIPITLVGTCTSDSECADQEACVNRRCRDPCNCGRNANCFVRNHKPICSCEQGYQGNPEVACYSVECQTDSECMPDKSCINNNCVNPCLFSPKSCGVNAECFPNNHIAECRCRDGYIGNPRDKCHVIGCYSNGDCPSDLACVNKQCTDPCLHANPCSTRAECHVRGHLPTCRCPSGYEGNPLIDCRPEIEPECRVDGDCPSLSACFNQKCQNPCSVIEPCLSPSECRVLATLPVRTMICVCPPGYISSGSGTCQATTPIVEIGCIRDSECASNKACVNAICKDPCACGSNAICNVINHKPICSCITGYDGNPDVDCTPIIGCRSDSQCAGTHTCVQNTCVPACSPLLSVCAKGAECYGIDHQAVCECPPGYAGNPRVACSLLGCRSNSDCPTNKACINNRCENPCTKNPCAEQTECSVYNHVVECSCPPGYAGSVEGGCYKINVQCKQDDECPSQTACFDGECINPCTKIKPCGINAECTVLDTKPVRTMICECVPGYRGNAVARCDPTRVCAVEKGQIKDLDGNCVCPPGTAKNVQDICAPCLTDQGYKVTPDGRCECALERGFIVDDHGNCVCSTEHGWRLDHDGNCSPIIQCLIDDDCADNRYCNKISKTCDDPCQPFNCTQNATCSAIRHRGVCTCIKGYTGNGYTLCEPSKTKFRTDFPQPDMDAQCLSDGVQVQIRVQSEGFEGVLYVRGRSKEEQCRKILSIPKHDNTQMETFKVKFGNCGLVHVNGEASFVLVIQKHPKLVTYKAQAYHVKCIYQTGEQNVTLGFNVSMLTTAGTIANTGPPPTCLMKIVTQHGSEIQSAEIGDNLMLSVEVQPSSIYGGFARNCVAKTMEDNQENEYIVTDENGCATDPTIFGEWEQDHETQTLMASFNAFKFPSTLSVTEGFDGQLREEITIQSNLIRTVERREERYTADPAEYICVSTTGFIVSLVITALLALVAVAIAVSCWLMAYRRQPKTAGPLPHPPEFPNPLFTTESVAEPSPDYHLS</sequence>
<evidence type="ECO:0000259" key="5">
    <source>
        <dbReference type="PROSITE" id="PS50026"/>
    </source>
</evidence>
<feature type="disulfide bond" evidence="2">
    <location>
        <begin position="2913"/>
        <end position="2923"/>
    </location>
</feature>
<feature type="domain" description="EGF-like" evidence="5">
    <location>
        <begin position="6408"/>
        <end position="6446"/>
    </location>
</feature>
<feature type="domain" description="EGF-like" evidence="5">
    <location>
        <begin position="2280"/>
        <end position="2317"/>
    </location>
</feature>
<feature type="domain" description="EGF-like" evidence="5">
    <location>
        <begin position="3898"/>
        <end position="3937"/>
    </location>
</feature>
<feature type="domain" description="EGF-like" evidence="5">
    <location>
        <begin position="3162"/>
        <end position="3200"/>
    </location>
</feature>
<feature type="region of interest" description="Disordered" evidence="3">
    <location>
        <begin position="6758"/>
        <end position="6787"/>
    </location>
</feature>
<feature type="domain" description="EGF-like" evidence="5">
    <location>
        <begin position="2425"/>
        <end position="2463"/>
    </location>
</feature>
<feature type="domain" description="EGF-like" evidence="5">
    <location>
        <begin position="3434"/>
        <end position="3469"/>
    </location>
</feature>
<feature type="domain" description="EGF-like" evidence="5">
    <location>
        <begin position="529"/>
        <end position="567"/>
    </location>
</feature>
<keyword evidence="4" id="KW-0472">Membrane</keyword>
<feature type="domain" description="EGF-like" evidence="5">
    <location>
        <begin position="2697"/>
        <end position="2734"/>
    </location>
</feature>
<dbReference type="SMART" id="SM00181">
    <property type="entry name" value="EGF"/>
    <property type="match status" value="115"/>
</dbReference>
<feature type="domain" description="EGF-like" evidence="5">
    <location>
        <begin position="1900"/>
        <end position="1938"/>
    </location>
</feature>
<feature type="domain" description="EGF-like" evidence="5">
    <location>
        <begin position="112"/>
        <end position="151"/>
    </location>
</feature>
<feature type="domain" description="EGF-like" evidence="5">
    <location>
        <begin position="5106"/>
        <end position="5144"/>
    </location>
</feature>
<evidence type="ECO:0008006" key="9">
    <source>
        <dbReference type="Google" id="ProtNLM"/>
    </source>
</evidence>
<feature type="domain" description="EGF-like" evidence="5">
    <location>
        <begin position="953"/>
        <end position="991"/>
    </location>
</feature>
<feature type="domain" description="EGF-like" evidence="5">
    <location>
        <begin position="2111"/>
        <end position="2149"/>
    </location>
</feature>
<dbReference type="InterPro" id="IPR001881">
    <property type="entry name" value="EGF-like_Ca-bd_dom"/>
</dbReference>
<feature type="domain" description="EGF-like" evidence="5">
    <location>
        <begin position="3375"/>
        <end position="3413"/>
    </location>
</feature>
<feature type="disulfide bond" evidence="2">
    <location>
        <begin position="4974"/>
        <end position="4984"/>
    </location>
</feature>
<gene>
    <name evidence="7" type="ORF">G9C98_005361</name>
</gene>
<feature type="domain" description="EGF-like" evidence="5">
    <location>
        <begin position="634"/>
        <end position="672"/>
    </location>
</feature>
<dbReference type="InterPro" id="IPR000742">
    <property type="entry name" value="EGF"/>
</dbReference>
<feature type="domain" description="EGF-like" evidence="5">
    <location>
        <begin position="325"/>
        <end position="362"/>
    </location>
</feature>
<dbReference type="Proteomes" id="UP000729913">
    <property type="component" value="Unassembled WGS sequence"/>
</dbReference>
<feature type="non-terminal residue" evidence="7">
    <location>
        <position position="1"/>
    </location>
</feature>
<evidence type="ECO:0000313" key="7">
    <source>
        <dbReference type="EMBL" id="KAG8042721.1"/>
    </source>
</evidence>
<feature type="domain" description="EGF-like" evidence="5">
    <location>
        <begin position="4910"/>
        <end position="4949"/>
    </location>
</feature>
<keyword evidence="4" id="KW-0812">Transmembrane</keyword>
<feature type="domain" description="EGF-like" evidence="5">
    <location>
        <begin position="3057"/>
        <end position="3095"/>
    </location>
</feature>
<reference evidence="7" key="1">
    <citation type="submission" date="2020-03" db="EMBL/GenBank/DDBJ databases">
        <authorList>
            <person name="Chebbi M.A."/>
            <person name="Drezen J.M."/>
        </authorList>
    </citation>
    <scope>NUCLEOTIDE SEQUENCE</scope>
    <source>
        <tissue evidence="7">Whole body</tissue>
    </source>
</reference>
<feature type="disulfide bond" evidence="2">
    <location>
        <begin position="2283"/>
        <end position="2293"/>
    </location>
</feature>
<feature type="domain" description="EGF-like" evidence="5">
    <location>
        <begin position="2744"/>
        <end position="2782"/>
    </location>
</feature>
<dbReference type="OrthoDB" id="4405280at2759"/>
<evidence type="ECO:0000256" key="3">
    <source>
        <dbReference type="SAM" id="MobiDB-lite"/>
    </source>
</evidence>
<feature type="domain" description="EGF-like" evidence="5">
    <location>
        <begin position="6257"/>
        <end position="6300"/>
    </location>
</feature>
<keyword evidence="4" id="KW-1133">Transmembrane helix</keyword>
<feature type="domain" description="EGF-like" evidence="5">
    <location>
        <begin position="693"/>
        <end position="730"/>
    </location>
</feature>
<dbReference type="SMART" id="SM00241">
    <property type="entry name" value="ZP"/>
    <property type="match status" value="1"/>
</dbReference>
<dbReference type="PROSITE" id="PS50026">
    <property type="entry name" value="EGF_3"/>
    <property type="match status" value="56"/>
</dbReference>
<feature type="disulfide bond" evidence="2">
    <location>
        <begin position="3224"/>
        <end position="3234"/>
    </location>
</feature>
<feature type="domain" description="EGF-like" evidence="5">
    <location>
        <begin position="4004"/>
        <end position="4042"/>
    </location>
</feature>
<dbReference type="InterPro" id="IPR048407">
    <property type="entry name" value="Dumpy_DPY"/>
</dbReference>
<evidence type="ECO:0000256" key="1">
    <source>
        <dbReference type="ARBA" id="ARBA00023157"/>
    </source>
</evidence>
<feature type="domain" description="EGF-like" evidence="5">
    <location>
        <begin position="219"/>
        <end position="257"/>
    </location>
</feature>
<feature type="domain" description="EGF-like" evidence="5">
    <location>
        <begin position="3745"/>
        <end position="3782"/>
    </location>
</feature>
<feature type="domain" description="EGF-like" evidence="5">
    <location>
        <begin position="4422"/>
        <end position="4460"/>
    </location>
</feature>
<proteinExistence type="predicted"/>
<feature type="disulfide bond" evidence="2">
    <location>
        <begin position="908"/>
        <end position="918"/>
    </location>
</feature>
<evidence type="ECO:0000259" key="6">
    <source>
        <dbReference type="PROSITE" id="PS51034"/>
    </source>
</evidence>
<dbReference type="PROSITE" id="PS51034">
    <property type="entry name" value="ZP_2"/>
    <property type="match status" value="1"/>
</dbReference>
<protein>
    <recommendedName>
        <fullName evidence="9">Dumpy</fullName>
    </recommendedName>
</protein>
<comment type="caution">
    <text evidence="7">The sequence shown here is derived from an EMBL/GenBank/DDBJ whole genome shotgun (WGS) entry which is preliminary data.</text>
</comment>
<feature type="domain" description="EGF-like" evidence="5">
    <location>
        <begin position="3686"/>
        <end position="3724"/>
    </location>
</feature>
<feature type="domain" description="EGF-like" evidence="5">
    <location>
        <begin position="1158"/>
        <end position="1196"/>
    </location>
</feature>
<feature type="domain" description="EGF-like" evidence="5">
    <location>
        <begin position="3791"/>
        <end position="3829"/>
    </location>
</feature>
<dbReference type="SMART" id="SM00274">
    <property type="entry name" value="FOLN"/>
    <property type="match status" value="32"/>
</dbReference>
<comment type="caution">
    <text evidence="2">Lacks conserved residue(s) required for the propagation of feature annotation.</text>
</comment>
<feature type="domain" description="EGF-like" evidence="5">
    <location>
        <begin position="2221"/>
        <end position="2259"/>
    </location>
</feature>
<feature type="domain" description="EGF-like" evidence="5">
    <location>
        <begin position="4529"/>
        <end position="4568"/>
    </location>
</feature>
<feature type="domain" description="EGF-like" evidence="5">
    <location>
        <begin position="3221"/>
        <end position="3258"/>
    </location>
</feature>
<feature type="domain" description="EGF-like" evidence="5">
    <location>
        <begin position="4971"/>
        <end position="5008"/>
    </location>
</feature>
<evidence type="ECO:0000256" key="4">
    <source>
        <dbReference type="SAM" id="Phobius"/>
    </source>
</evidence>
<dbReference type="EMBL" id="JAAOIC020000001">
    <property type="protein sequence ID" value="KAG8042721.1"/>
    <property type="molecule type" value="Genomic_DNA"/>
</dbReference>
<keyword evidence="1 2" id="KW-1015">Disulfide bond</keyword>
<name>A0A8J5V1U2_9HYME</name>
<feature type="disulfide bond" evidence="2">
    <location>
        <begin position="3542"/>
        <end position="3552"/>
    </location>
</feature>
<feature type="domain" description="EGF-like" evidence="5">
    <location>
        <begin position="2006"/>
        <end position="2045"/>
    </location>
</feature>
<feature type="disulfide bond" evidence="2">
    <location>
        <begin position="2700"/>
        <end position="2710"/>
    </location>
</feature>
<dbReference type="InterPro" id="IPR001507">
    <property type="entry name" value="ZP_dom"/>
</dbReference>
<keyword evidence="8" id="KW-1185">Reference proteome</keyword>
<feature type="domain" description="EGF-like" evidence="5">
    <location>
        <begin position="1480"/>
        <end position="1518"/>
    </location>
</feature>
<feature type="domain" description="EGF-like" evidence="5">
    <location>
        <begin position="2589"/>
        <end position="2626"/>
    </location>
</feature>
<feature type="domain" description="ZP" evidence="6">
    <location>
        <begin position="6464"/>
        <end position="6726"/>
    </location>
</feature>